<dbReference type="Gene3D" id="1.25.10.90">
    <property type="match status" value="1"/>
</dbReference>
<name>A0A9X1MFE6_9MICC</name>
<dbReference type="InterPro" id="IPR014825">
    <property type="entry name" value="DNA_alkylation"/>
</dbReference>
<reference evidence="1" key="1">
    <citation type="submission" date="2021-10" db="EMBL/GenBank/DDBJ databases">
        <title>Novel species in genus Arthrobacter.</title>
        <authorList>
            <person name="Liu Y."/>
        </authorList>
    </citation>
    <scope>NUCLEOTIDE SEQUENCE</scope>
    <source>
        <strain evidence="1">Zg-Y453</strain>
    </source>
</reference>
<comment type="caution">
    <text evidence="1">The sequence shown here is derived from an EMBL/GenBank/DDBJ whole genome shotgun (WGS) entry which is preliminary data.</text>
</comment>
<evidence type="ECO:0000313" key="2">
    <source>
        <dbReference type="Proteomes" id="UP001139158"/>
    </source>
</evidence>
<proteinExistence type="predicted"/>
<dbReference type="PANTHER" id="PTHR41291">
    <property type="entry name" value="DNA ALKYLATION REPAIR PROTEIN"/>
    <property type="match status" value="1"/>
</dbReference>
<organism evidence="1 2">
    <name type="scientific">Arthrobacter caoxuetaonis</name>
    <dbReference type="NCBI Taxonomy" id="2886935"/>
    <lineage>
        <taxon>Bacteria</taxon>
        <taxon>Bacillati</taxon>
        <taxon>Actinomycetota</taxon>
        <taxon>Actinomycetes</taxon>
        <taxon>Micrococcales</taxon>
        <taxon>Micrococcaceae</taxon>
        <taxon>Arthrobacter</taxon>
    </lineage>
</organism>
<dbReference type="SUPFAM" id="SSF48371">
    <property type="entry name" value="ARM repeat"/>
    <property type="match status" value="1"/>
</dbReference>
<accession>A0A9X1MFE6</accession>
<dbReference type="EMBL" id="JAJFZV010000008">
    <property type="protein sequence ID" value="MCC3297937.1"/>
    <property type="molecule type" value="Genomic_DNA"/>
</dbReference>
<keyword evidence="2" id="KW-1185">Reference proteome</keyword>
<evidence type="ECO:0000313" key="1">
    <source>
        <dbReference type="EMBL" id="MCC3297937.1"/>
    </source>
</evidence>
<dbReference type="RefSeq" id="WP_227895813.1">
    <property type="nucleotide sequence ID" value="NZ_CP099466.1"/>
</dbReference>
<dbReference type="CDD" id="cd06561">
    <property type="entry name" value="AlkD_like"/>
    <property type="match status" value="1"/>
</dbReference>
<gene>
    <name evidence="1" type="ORF">LJ757_08985</name>
</gene>
<sequence>MTTYTKLAEILDTLDEEADPEARQAMGDQYGIHAGSSYGVPMRRLLEIAKATGIDHDLALALWDQGSYEAQTLAAMVDDPGQVTRDQMQRWCEDFDNWAVVDTVCFRLFDKCTHAWTMVDCWVADDRLFVRRAGFALIWALALHDRAAPDHQFLKALDYAQAASRDQRPLVGKSITMAMRAIATKRPTLLTDVVTIANRLCDDGDPAARRVGRPIQRSFGTRTSAGK</sequence>
<dbReference type="Pfam" id="PF08713">
    <property type="entry name" value="DNA_alkylation"/>
    <property type="match status" value="1"/>
</dbReference>
<dbReference type="Proteomes" id="UP001139158">
    <property type="component" value="Unassembled WGS sequence"/>
</dbReference>
<dbReference type="InterPro" id="IPR016024">
    <property type="entry name" value="ARM-type_fold"/>
</dbReference>
<dbReference type="AlphaFoldDB" id="A0A9X1MFE6"/>
<protein>
    <submittedName>
        <fullName evidence="1">DNA alkylation repair protein</fullName>
    </submittedName>
</protein>
<dbReference type="PANTHER" id="PTHR41291:SF1">
    <property type="entry name" value="DNA ALKYLATION REPAIR PROTEIN"/>
    <property type="match status" value="1"/>
</dbReference>